<feature type="transmembrane region" description="Helical" evidence="1">
    <location>
        <begin position="273"/>
        <end position="295"/>
    </location>
</feature>
<feature type="transmembrane region" description="Helical" evidence="1">
    <location>
        <begin position="315"/>
        <end position="333"/>
    </location>
</feature>
<organism evidence="2 3">
    <name type="scientific">Desulforapulum autotrophicum (strain ATCC 43914 / DSM 3382 / VKM B-1955 / HRM2)</name>
    <name type="common">Desulfobacterium autotrophicum</name>
    <dbReference type="NCBI Taxonomy" id="177437"/>
    <lineage>
        <taxon>Bacteria</taxon>
        <taxon>Pseudomonadati</taxon>
        <taxon>Thermodesulfobacteriota</taxon>
        <taxon>Desulfobacteria</taxon>
        <taxon>Desulfobacterales</taxon>
        <taxon>Desulfobacteraceae</taxon>
        <taxon>Desulforapulum</taxon>
    </lineage>
</organism>
<keyword evidence="1" id="KW-1133">Transmembrane helix</keyword>
<protein>
    <submittedName>
        <fullName evidence="2">MopC</fullName>
    </submittedName>
</protein>
<dbReference type="STRING" id="177437.HRM2_15130"/>
<feature type="transmembrane region" description="Helical" evidence="1">
    <location>
        <begin position="88"/>
        <end position="111"/>
    </location>
</feature>
<dbReference type="PANTHER" id="PTHR43044:SF1">
    <property type="entry name" value="QUINOL:CYTOCHROME C OXIDOREDUCTASE QUINONE-BINDING SUBUNIT 2"/>
    <property type="match status" value="1"/>
</dbReference>
<dbReference type="Proteomes" id="UP000000442">
    <property type="component" value="Chromosome"/>
</dbReference>
<feature type="transmembrane region" description="Helical" evidence="1">
    <location>
        <begin position="199"/>
        <end position="217"/>
    </location>
</feature>
<evidence type="ECO:0000313" key="2">
    <source>
        <dbReference type="EMBL" id="ACN14622.1"/>
    </source>
</evidence>
<reference evidence="2 3" key="1">
    <citation type="journal article" date="2009" name="Environ. Microbiol.">
        <title>Genome sequence of Desulfobacterium autotrophicum HRM2, a marine sulfate reducer oxidizing organic carbon completely to carbon dioxide.</title>
        <authorList>
            <person name="Strittmatter A.W."/>
            <person name="Liesegang H."/>
            <person name="Rabus R."/>
            <person name="Decker I."/>
            <person name="Amann J."/>
            <person name="Andres S."/>
            <person name="Henne A."/>
            <person name="Fricke W.F."/>
            <person name="Martinez-Arias R."/>
            <person name="Bartels D."/>
            <person name="Goesmann A."/>
            <person name="Krause L."/>
            <person name="Puehler A."/>
            <person name="Klenk H.P."/>
            <person name="Richter M."/>
            <person name="Schuler M."/>
            <person name="Gloeckner F.O."/>
            <person name="Meyerdierks A."/>
            <person name="Gottschalk G."/>
            <person name="Amann R."/>
        </authorList>
    </citation>
    <scope>NUCLEOTIDE SEQUENCE [LARGE SCALE GENOMIC DNA]</scope>
    <source>
        <strain evidence="3">ATCC 43914 / DSM 3382 / HRM2</strain>
    </source>
</reference>
<evidence type="ECO:0000313" key="3">
    <source>
        <dbReference type="Proteomes" id="UP000000442"/>
    </source>
</evidence>
<dbReference type="EMBL" id="CP001087">
    <property type="protein sequence ID" value="ACN14622.1"/>
    <property type="molecule type" value="Genomic_DNA"/>
</dbReference>
<keyword evidence="3" id="KW-1185">Reference proteome</keyword>
<gene>
    <name evidence="2" type="primary">mopC</name>
    <name evidence="2" type="ordered locus">HRM2_15130</name>
</gene>
<dbReference type="eggNOG" id="COG5557">
    <property type="taxonomic scope" value="Bacteria"/>
</dbReference>
<accession>C0Q9Q8</accession>
<dbReference type="RefSeq" id="WP_015903409.1">
    <property type="nucleotide sequence ID" value="NC_012108.1"/>
</dbReference>
<name>C0Q9Q8_DESAH</name>
<dbReference type="KEGG" id="dat:HRM2_15130"/>
<keyword evidence="1" id="KW-0472">Membrane</keyword>
<evidence type="ECO:0000256" key="1">
    <source>
        <dbReference type="SAM" id="Phobius"/>
    </source>
</evidence>
<dbReference type="HOGENOM" id="CLU_042661_1_0_7"/>
<feature type="transmembrane region" description="Helical" evidence="1">
    <location>
        <begin position="136"/>
        <end position="156"/>
    </location>
</feature>
<sequence length="418" mass="47232">MTSMDPALPEGTALTEPSAPLKKSVFLIPALVAGGGFLFFIFMAAGSHPEKAWLAYLTNFMFFTILSCGGLLFSTLMHVTKARWSHTFAAVAEAFSAFFPVSFLLFLFLFIGEDHVFPWMGQNLHGKEVWLNPQFLFVRDGAAFLILYGLGFGYLYNSLKFRLKTAPKDTRLKTFLFNRFEQSLHDTETIRHRMTVLGVWYMFAFAMCLSLVGFDLVMSADPHWYSTLFGAYTFIKAIYAGFGAIILLVSILHLTPRVPFTLTPAQLADMSTLFFGFSIVWGDFFYSQFVVIWYGNIPEETAYIIERTMTLPWSYLAWTVFIGCFILPFIILLSRKIKQSPRIMIVISSCVLAGLWIEHFLLLGPSFLEHDPGVFPIGISAIIISLGFFGLMIISIIAYFKQFPEALKPGSGEVVQWK</sequence>
<keyword evidence="1" id="KW-0812">Transmembrane</keyword>
<feature type="transmembrane region" description="Helical" evidence="1">
    <location>
        <begin position="229"/>
        <end position="252"/>
    </location>
</feature>
<dbReference type="PANTHER" id="PTHR43044">
    <property type="match status" value="1"/>
</dbReference>
<feature type="transmembrane region" description="Helical" evidence="1">
    <location>
        <begin position="345"/>
        <end position="368"/>
    </location>
</feature>
<proteinExistence type="predicted"/>
<feature type="transmembrane region" description="Helical" evidence="1">
    <location>
        <begin position="25"/>
        <end position="47"/>
    </location>
</feature>
<dbReference type="AlphaFoldDB" id="C0Q9Q8"/>
<feature type="transmembrane region" description="Helical" evidence="1">
    <location>
        <begin position="374"/>
        <end position="400"/>
    </location>
</feature>
<feature type="transmembrane region" description="Helical" evidence="1">
    <location>
        <begin position="53"/>
        <end position="76"/>
    </location>
</feature>